<dbReference type="FunFam" id="1.10.10.60:FF:000141">
    <property type="entry name" value="TetR family transcriptional regulator"/>
    <property type="match status" value="1"/>
</dbReference>
<dbReference type="InterPro" id="IPR039536">
    <property type="entry name" value="TetR_C_Proteobacteria"/>
</dbReference>
<protein>
    <submittedName>
        <fullName evidence="6">TetR family transcriptional regulator</fullName>
    </submittedName>
</protein>
<sequence length="202" mass="21938">MRVKTDERRKAILEVAIDIFREVGYARASMAMISERLGGSKGTLYGYYSSKDELFAAAMMAVMEEQADEIMGLLDLSEPDVSLALRRFGEALLALLTSADTLAIMRAAIAEGANSKLGATLYEMGAGRAWDQIANYIARQQENGSIRPVDARVAAAHLKALLEIGFIEPLLFGAQPWFTPKEAVATAVDVFLRAYGSNPDGQ</sequence>
<dbReference type="PANTHER" id="PTHR30055:SF119">
    <property type="entry name" value="NALC"/>
    <property type="match status" value="1"/>
</dbReference>
<keyword evidence="3" id="KW-0804">Transcription</keyword>
<dbReference type="RefSeq" id="WP_057405592.1">
    <property type="nucleotide sequence ID" value="NZ_LJQN01000149.1"/>
</dbReference>
<dbReference type="GO" id="GO:0000976">
    <property type="term" value="F:transcription cis-regulatory region binding"/>
    <property type="evidence" value="ECO:0007669"/>
    <property type="project" value="TreeGrafter"/>
</dbReference>
<accession>A0AB34TZN3</accession>
<evidence type="ECO:0000256" key="2">
    <source>
        <dbReference type="ARBA" id="ARBA00023125"/>
    </source>
</evidence>
<proteinExistence type="predicted"/>
<gene>
    <name evidence="6" type="ORF">ALO67_02318</name>
</gene>
<dbReference type="InterPro" id="IPR009057">
    <property type="entry name" value="Homeodomain-like_sf"/>
</dbReference>
<feature type="domain" description="HTH tetR-type" evidence="5">
    <location>
        <begin position="6"/>
        <end position="66"/>
    </location>
</feature>
<dbReference type="GO" id="GO:0003700">
    <property type="term" value="F:DNA-binding transcription factor activity"/>
    <property type="evidence" value="ECO:0007669"/>
    <property type="project" value="TreeGrafter"/>
</dbReference>
<dbReference type="Gene3D" id="1.10.357.10">
    <property type="entry name" value="Tetracycline Repressor, domain 2"/>
    <property type="match status" value="1"/>
</dbReference>
<dbReference type="InterPro" id="IPR001647">
    <property type="entry name" value="HTH_TetR"/>
</dbReference>
<comment type="caution">
    <text evidence="6">The sequence shown here is derived from an EMBL/GenBank/DDBJ whole genome shotgun (WGS) entry which is preliminary data.</text>
</comment>
<dbReference type="InterPro" id="IPR050109">
    <property type="entry name" value="HTH-type_TetR-like_transc_reg"/>
</dbReference>
<evidence type="ECO:0000256" key="4">
    <source>
        <dbReference type="PROSITE-ProRule" id="PRU00335"/>
    </source>
</evidence>
<evidence type="ECO:0000259" key="5">
    <source>
        <dbReference type="PROSITE" id="PS50977"/>
    </source>
</evidence>
<dbReference type="AlphaFoldDB" id="A0AB34TZN3"/>
<dbReference type="Proteomes" id="UP000050545">
    <property type="component" value="Unassembled WGS sequence"/>
</dbReference>
<dbReference type="EMBL" id="LJQN01000149">
    <property type="protein sequence ID" value="KPX51074.1"/>
    <property type="molecule type" value="Genomic_DNA"/>
</dbReference>
<dbReference type="SUPFAM" id="SSF48498">
    <property type="entry name" value="Tetracyclin repressor-like, C-terminal domain"/>
    <property type="match status" value="1"/>
</dbReference>
<dbReference type="Pfam" id="PF14246">
    <property type="entry name" value="TetR_C_7"/>
    <property type="match status" value="1"/>
</dbReference>
<reference evidence="6 7" key="1">
    <citation type="submission" date="2015-09" db="EMBL/GenBank/DDBJ databases">
        <title>Genome announcement of multiple Pseudomonas syringae strains.</title>
        <authorList>
            <person name="Thakur S."/>
            <person name="Wang P.W."/>
            <person name="Gong Y."/>
            <person name="Weir B.S."/>
            <person name="Guttman D.S."/>
        </authorList>
    </citation>
    <scope>NUCLEOTIDE SEQUENCE [LARGE SCALE GENOMIC DNA]</scope>
    <source>
        <strain evidence="6 7">ICMP9623</strain>
    </source>
</reference>
<dbReference type="Pfam" id="PF00440">
    <property type="entry name" value="TetR_N"/>
    <property type="match status" value="1"/>
</dbReference>
<evidence type="ECO:0000256" key="1">
    <source>
        <dbReference type="ARBA" id="ARBA00023015"/>
    </source>
</evidence>
<evidence type="ECO:0000256" key="3">
    <source>
        <dbReference type="ARBA" id="ARBA00023163"/>
    </source>
</evidence>
<dbReference type="Gene3D" id="1.10.10.60">
    <property type="entry name" value="Homeodomain-like"/>
    <property type="match status" value="1"/>
</dbReference>
<organism evidence="6 7">
    <name type="scientific">Pseudomonas amygdali pv. hibisci</name>
    <dbReference type="NCBI Taxonomy" id="251723"/>
    <lineage>
        <taxon>Bacteria</taxon>
        <taxon>Pseudomonadati</taxon>
        <taxon>Pseudomonadota</taxon>
        <taxon>Gammaproteobacteria</taxon>
        <taxon>Pseudomonadales</taxon>
        <taxon>Pseudomonadaceae</taxon>
        <taxon>Pseudomonas</taxon>
        <taxon>Pseudomonas amygdali</taxon>
    </lineage>
</organism>
<dbReference type="PRINTS" id="PR00455">
    <property type="entry name" value="HTHTETR"/>
</dbReference>
<dbReference type="PROSITE" id="PS50977">
    <property type="entry name" value="HTH_TETR_2"/>
    <property type="match status" value="1"/>
</dbReference>
<evidence type="ECO:0000313" key="6">
    <source>
        <dbReference type="EMBL" id="KPX51074.1"/>
    </source>
</evidence>
<keyword evidence="1" id="KW-0805">Transcription regulation</keyword>
<dbReference type="PANTHER" id="PTHR30055">
    <property type="entry name" value="HTH-TYPE TRANSCRIPTIONAL REGULATOR RUTR"/>
    <property type="match status" value="1"/>
</dbReference>
<keyword evidence="2 4" id="KW-0238">DNA-binding</keyword>
<dbReference type="SUPFAM" id="SSF46689">
    <property type="entry name" value="Homeodomain-like"/>
    <property type="match status" value="1"/>
</dbReference>
<name>A0AB34TZN3_PSEA0</name>
<evidence type="ECO:0000313" key="7">
    <source>
        <dbReference type="Proteomes" id="UP000050545"/>
    </source>
</evidence>
<dbReference type="InterPro" id="IPR036271">
    <property type="entry name" value="Tet_transcr_reg_TetR-rel_C_sf"/>
</dbReference>
<feature type="DNA-binding region" description="H-T-H motif" evidence="4">
    <location>
        <begin position="29"/>
        <end position="48"/>
    </location>
</feature>